<proteinExistence type="predicted"/>
<evidence type="ECO:0000313" key="7">
    <source>
        <dbReference type="EMBL" id="KRQ96971.1"/>
    </source>
</evidence>
<evidence type="ECO:0000256" key="2">
    <source>
        <dbReference type="PROSITE-ProRule" id="PRU00339"/>
    </source>
</evidence>
<comment type="caution">
    <text evidence="7">The sequence shown here is derived from an EMBL/GenBank/DDBJ whole genome shotgun (WGS) entry which is preliminary data.</text>
</comment>
<evidence type="ECO:0000256" key="1">
    <source>
        <dbReference type="ARBA" id="ARBA00023125"/>
    </source>
</evidence>
<dbReference type="PANTHER" id="PTHR12558:SF33">
    <property type="entry name" value="BLL7664 PROTEIN"/>
    <property type="match status" value="1"/>
</dbReference>
<dbReference type="GO" id="GO:0006355">
    <property type="term" value="P:regulation of DNA-templated transcription"/>
    <property type="evidence" value="ECO:0007669"/>
    <property type="project" value="InterPro"/>
</dbReference>
<dbReference type="InterPro" id="IPR016032">
    <property type="entry name" value="Sig_transdc_resp-reg_C-effctor"/>
</dbReference>
<feature type="transmembrane region" description="Helical" evidence="5">
    <location>
        <begin position="154"/>
        <end position="174"/>
    </location>
</feature>
<evidence type="ECO:0000259" key="6">
    <source>
        <dbReference type="PROSITE" id="PS51755"/>
    </source>
</evidence>
<feature type="region of interest" description="Disordered" evidence="4">
    <location>
        <begin position="120"/>
        <end position="144"/>
    </location>
</feature>
<feature type="domain" description="OmpR/PhoB-type" evidence="6">
    <location>
        <begin position="24"/>
        <end position="120"/>
    </location>
</feature>
<dbReference type="PROSITE" id="PS51755">
    <property type="entry name" value="OMPR_PHOB"/>
    <property type="match status" value="1"/>
</dbReference>
<dbReference type="SMART" id="SM00028">
    <property type="entry name" value="TPR"/>
    <property type="match status" value="3"/>
</dbReference>
<dbReference type="InterPro" id="IPR036388">
    <property type="entry name" value="WH-like_DNA-bd_sf"/>
</dbReference>
<evidence type="ECO:0000256" key="5">
    <source>
        <dbReference type="SAM" id="Phobius"/>
    </source>
</evidence>
<dbReference type="InterPro" id="IPR019734">
    <property type="entry name" value="TPR_rpt"/>
</dbReference>
<keyword evidence="8" id="KW-1185">Reference proteome</keyword>
<keyword evidence="5" id="KW-1133">Transmembrane helix</keyword>
<feature type="region of interest" description="Disordered" evidence="4">
    <location>
        <begin position="1"/>
        <end position="24"/>
    </location>
</feature>
<dbReference type="AlphaFoldDB" id="A0A0R3KMY7"/>
<keyword evidence="5" id="KW-0472">Membrane</keyword>
<dbReference type="GO" id="GO:0003677">
    <property type="term" value="F:DNA binding"/>
    <property type="evidence" value="ECO:0007669"/>
    <property type="project" value="UniProtKB-UniRule"/>
</dbReference>
<dbReference type="Pfam" id="PF00486">
    <property type="entry name" value="Trans_reg_C"/>
    <property type="match status" value="1"/>
</dbReference>
<dbReference type="Gene3D" id="1.10.10.10">
    <property type="entry name" value="Winged helix-like DNA-binding domain superfamily/Winged helix DNA-binding domain"/>
    <property type="match status" value="1"/>
</dbReference>
<organism evidence="7 8">
    <name type="scientific">Bradyrhizobium jicamae</name>
    <dbReference type="NCBI Taxonomy" id="280332"/>
    <lineage>
        <taxon>Bacteria</taxon>
        <taxon>Pseudomonadati</taxon>
        <taxon>Pseudomonadota</taxon>
        <taxon>Alphaproteobacteria</taxon>
        <taxon>Hyphomicrobiales</taxon>
        <taxon>Nitrobacteraceae</taxon>
        <taxon>Bradyrhizobium</taxon>
    </lineage>
</organism>
<evidence type="ECO:0000256" key="3">
    <source>
        <dbReference type="PROSITE-ProRule" id="PRU01091"/>
    </source>
</evidence>
<sequence length="572" mass="62018">MNAEIGAKTEPMATGSSTPATSSGGLRRFAGFDVDLDRGELRVGGAAASLRPKSFALLAYLAGHPGRLLTKDELIEAVWPDVTVTDDSLVQCVSELRAALGDSGQRLIKTVPRRGYLFDAAPGNTADTEVTPEPSENAAPANDASLRSPRRGSLLLLLALLAAIAFVGVLWFALSHRGQTGAVVGKQTITILALAGVGGQNAADLAEAVTEDLTIEVSRLPDTLVIAPPAGNADGRSDAAYALSGSLQRQGEAVSIAVKLQSMTTGALLWSERFDYGEQAGWNWRRDITARIANELKVRIDDSRSFEKPYAGRAFAAIDPTLEGWRLLRRVHTREAPQQARALFEQALQIDPDSASALSGLALSHITEVLNRSSGNSHNQTALAAQAIERSLALQPNDPRANYVRSLVLSTQGRIDEAEQAVQRALSLYPNHPRSLQRLGFLKLQQGRPEQVAEPVKLSLRLDPTNAEQVSLGHFTLGMAEFHLRRDDAAYEHMRQATISSPQNGFAWQWLAAIDALHGRAEQARMNLAEYRKRLPGHTIGGLKASELSRYPAFWQERNRFYEGLKLAGLPE</sequence>
<feature type="DNA-binding region" description="OmpR/PhoB-type" evidence="3">
    <location>
        <begin position="24"/>
        <end position="120"/>
    </location>
</feature>
<dbReference type="CDD" id="cd00383">
    <property type="entry name" value="trans_reg_C"/>
    <property type="match status" value="1"/>
</dbReference>
<keyword evidence="5" id="KW-0812">Transmembrane</keyword>
<dbReference type="SUPFAM" id="SSF46894">
    <property type="entry name" value="C-terminal effector domain of the bipartite response regulators"/>
    <property type="match status" value="1"/>
</dbReference>
<dbReference type="GO" id="GO:0000160">
    <property type="term" value="P:phosphorelay signal transduction system"/>
    <property type="evidence" value="ECO:0007669"/>
    <property type="project" value="InterPro"/>
</dbReference>
<dbReference type="Proteomes" id="UP000050863">
    <property type="component" value="Unassembled WGS sequence"/>
</dbReference>
<name>A0A0R3KMY7_9BRAD</name>
<keyword evidence="2" id="KW-0802">TPR repeat</keyword>
<dbReference type="Gene3D" id="1.25.40.10">
    <property type="entry name" value="Tetratricopeptide repeat domain"/>
    <property type="match status" value="2"/>
</dbReference>
<feature type="repeat" description="TPR" evidence="2">
    <location>
        <begin position="399"/>
        <end position="432"/>
    </location>
</feature>
<dbReference type="PANTHER" id="PTHR12558">
    <property type="entry name" value="CELL DIVISION CYCLE 16,23,27"/>
    <property type="match status" value="1"/>
</dbReference>
<gene>
    <name evidence="7" type="ORF">CQ12_13000</name>
</gene>
<evidence type="ECO:0000256" key="4">
    <source>
        <dbReference type="SAM" id="MobiDB-lite"/>
    </source>
</evidence>
<dbReference type="InterPro" id="IPR011990">
    <property type="entry name" value="TPR-like_helical_dom_sf"/>
</dbReference>
<dbReference type="SUPFAM" id="SSF48452">
    <property type="entry name" value="TPR-like"/>
    <property type="match status" value="1"/>
</dbReference>
<protein>
    <recommendedName>
        <fullName evidence="6">OmpR/PhoB-type domain-containing protein</fullName>
    </recommendedName>
</protein>
<feature type="compositionally biased region" description="Low complexity" evidence="4">
    <location>
        <begin position="13"/>
        <end position="24"/>
    </location>
</feature>
<dbReference type="Pfam" id="PF13432">
    <property type="entry name" value="TPR_16"/>
    <property type="match status" value="1"/>
</dbReference>
<keyword evidence="1 3" id="KW-0238">DNA-binding</keyword>
<reference evidence="7 8" key="1">
    <citation type="submission" date="2014-03" db="EMBL/GenBank/DDBJ databases">
        <title>Bradyrhizobium valentinum sp. nov., isolated from effective nodules of Lupinus mariae-josephae, a lupine endemic of basic-lime soils in Eastern Spain.</title>
        <authorList>
            <person name="Duran D."/>
            <person name="Rey L."/>
            <person name="Navarro A."/>
            <person name="Busquets A."/>
            <person name="Imperial J."/>
            <person name="Ruiz-Argueso T."/>
        </authorList>
    </citation>
    <scope>NUCLEOTIDE SEQUENCE [LARGE SCALE GENOMIC DNA]</scope>
    <source>
        <strain evidence="7 8">PAC68</strain>
    </source>
</reference>
<dbReference type="PROSITE" id="PS50005">
    <property type="entry name" value="TPR"/>
    <property type="match status" value="1"/>
</dbReference>
<dbReference type="RefSeq" id="WP_057839569.1">
    <property type="nucleotide sequence ID" value="NZ_LLXZ01000194.1"/>
</dbReference>
<dbReference type="STRING" id="280332.CQ12_13000"/>
<dbReference type="EMBL" id="LLXZ01000194">
    <property type="protein sequence ID" value="KRQ96971.1"/>
    <property type="molecule type" value="Genomic_DNA"/>
</dbReference>
<evidence type="ECO:0000313" key="8">
    <source>
        <dbReference type="Proteomes" id="UP000050863"/>
    </source>
</evidence>
<accession>A0A0R3KMY7</accession>
<dbReference type="OrthoDB" id="54411at2"/>
<dbReference type="InterPro" id="IPR001867">
    <property type="entry name" value="OmpR/PhoB-type_DNA-bd"/>
</dbReference>
<dbReference type="SMART" id="SM00862">
    <property type="entry name" value="Trans_reg_C"/>
    <property type="match status" value="1"/>
</dbReference>